<protein>
    <recommendedName>
        <fullName evidence="2">MATH domain-containing protein</fullName>
    </recommendedName>
</protein>
<dbReference type="PANTHER" id="PTHR46162:SF2">
    <property type="entry name" value="ANKYRIN REPEAT-CONTAINING PROTEIN-RELATED"/>
    <property type="match status" value="1"/>
</dbReference>
<organism evidence="3 4">
    <name type="scientific">Miscanthus lutarioriparius</name>
    <dbReference type="NCBI Taxonomy" id="422564"/>
    <lineage>
        <taxon>Eukaryota</taxon>
        <taxon>Viridiplantae</taxon>
        <taxon>Streptophyta</taxon>
        <taxon>Embryophyta</taxon>
        <taxon>Tracheophyta</taxon>
        <taxon>Spermatophyta</taxon>
        <taxon>Magnoliopsida</taxon>
        <taxon>Liliopsida</taxon>
        <taxon>Poales</taxon>
        <taxon>Poaceae</taxon>
        <taxon>PACMAD clade</taxon>
        <taxon>Panicoideae</taxon>
        <taxon>Andropogonodae</taxon>
        <taxon>Andropogoneae</taxon>
        <taxon>Saccharinae</taxon>
        <taxon>Miscanthus</taxon>
    </lineage>
</organism>
<feature type="region of interest" description="Disordered" evidence="1">
    <location>
        <begin position="30"/>
        <end position="70"/>
    </location>
</feature>
<feature type="domain" description="MATH" evidence="2">
    <location>
        <begin position="250"/>
        <end position="374"/>
    </location>
</feature>
<dbReference type="SMART" id="SM00061">
    <property type="entry name" value="MATH"/>
    <property type="match status" value="1"/>
</dbReference>
<evidence type="ECO:0000313" key="4">
    <source>
        <dbReference type="Proteomes" id="UP000604825"/>
    </source>
</evidence>
<gene>
    <name evidence="3" type="ORF">NCGR_LOCUS57164</name>
</gene>
<dbReference type="Pfam" id="PF22486">
    <property type="entry name" value="MATH_2"/>
    <property type="match status" value="2"/>
</dbReference>
<evidence type="ECO:0000259" key="2">
    <source>
        <dbReference type="PROSITE" id="PS50144"/>
    </source>
</evidence>
<reference evidence="3" key="1">
    <citation type="submission" date="2020-10" db="EMBL/GenBank/DDBJ databases">
        <authorList>
            <person name="Han B."/>
            <person name="Lu T."/>
            <person name="Zhao Q."/>
            <person name="Huang X."/>
            <person name="Zhao Y."/>
        </authorList>
    </citation>
    <scope>NUCLEOTIDE SEQUENCE</scope>
</reference>
<evidence type="ECO:0000256" key="1">
    <source>
        <dbReference type="SAM" id="MobiDB-lite"/>
    </source>
</evidence>
<dbReference type="PANTHER" id="PTHR46162">
    <property type="entry name" value="TRAF-LIKE FAMILY PROTEIN"/>
    <property type="match status" value="1"/>
</dbReference>
<dbReference type="OrthoDB" id="1093087at2759"/>
<keyword evidence="4" id="KW-1185">Reference proteome</keyword>
<proteinExistence type="predicted"/>
<dbReference type="EMBL" id="CAJGYO010000017">
    <property type="protein sequence ID" value="CAD6333066.1"/>
    <property type="molecule type" value="Genomic_DNA"/>
</dbReference>
<dbReference type="CDD" id="cd00121">
    <property type="entry name" value="MATH"/>
    <property type="match status" value="2"/>
</dbReference>
<evidence type="ECO:0000313" key="3">
    <source>
        <dbReference type="EMBL" id="CAD6333066.1"/>
    </source>
</evidence>
<accession>A0A811RWR3</accession>
<dbReference type="InterPro" id="IPR002083">
    <property type="entry name" value="MATH/TRAF_dom"/>
</dbReference>
<feature type="domain" description="MATH" evidence="2">
    <location>
        <begin position="88"/>
        <end position="217"/>
    </location>
</feature>
<name>A0A811RWR3_9POAL</name>
<dbReference type="Gene3D" id="2.60.210.10">
    <property type="entry name" value="Apoptosis, Tumor Necrosis Factor Receptor Associated Protein 2, Chain A"/>
    <property type="match status" value="2"/>
</dbReference>
<dbReference type="PROSITE" id="PS50144">
    <property type="entry name" value="MATH"/>
    <property type="match status" value="2"/>
</dbReference>
<dbReference type="AlphaFoldDB" id="A0A811RWR3"/>
<dbReference type="SUPFAM" id="SSF49599">
    <property type="entry name" value="TRAF domain-like"/>
    <property type="match status" value="2"/>
</dbReference>
<sequence length="396" mass="43723">MSSLPLPCVKRVQQPLLISSAHKTLLLRCSKPGPPPDGIASGLPRRGSGRDMGNSCSGFPSKGTGRDDSGNSCLTADSSPFLLGKAHDPAFKWTIYGFSALFEREAIPASSASFDCCGYKWSLQVTLMHRKSGTKVPYVALCLTLSQSSLKPGYLMHALFELSIYNHSNGSYCGCKARYDFDAKKFYSKNECLITVEELLKSADFLVDDNCVFGVRILQADVSPQNNLAVAPDNTITIRELFLQKKEFIKGNYTWNVNNFLALKESVLSPAFEACGHKWHIKMHPLGDQYSTDSLSMYLQMHDPAELSQESGKMFEVTLSILNQEQGQNYSRPGRLVFNGNLGWGWSDFIPLKILKDPSKGYLVASKWSVKADITCIGSTNDVQTPLVASLLKDEK</sequence>
<dbReference type="InterPro" id="IPR008974">
    <property type="entry name" value="TRAF-like"/>
</dbReference>
<comment type="caution">
    <text evidence="3">The sequence shown here is derived from an EMBL/GenBank/DDBJ whole genome shotgun (WGS) entry which is preliminary data.</text>
</comment>
<dbReference type="Proteomes" id="UP000604825">
    <property type="component" value="Unassembled WGS sequence"/>
</dbReference>